<dbReference type="Proteomes" id="UP000040453">
    <property type="component" value="Unassembled WGS sequence"/>
</dbReference>
<protein>
    <submittedName>
        <fullName evidence="2">Uncharacterized protein</fullName>
    </submittedName>
</protein>
<keyword evidence="1" id="KW-0812">Transmembrane</keyword>
<feature type="transmembrane region" description="Helical" evidence="1">
    <location>
        <begin position="5"/>
        <end position="20"/>
    </location>
</feature>
<evidence type="ECO:0000313" key="3">
    <source>
        <dbReference type="Proteomes" id="UP000040453"/>
    </source>
</evidence>
<dbReference type="OrthoDB" id="2721191at2"/>
<reference evidence="2 3" key="1">
    <citation type="submission" date="2014-11" db="EMBL/GenBank/DDBJ databases">
        <authorList>
            <person name="Urmite Genomes Urmite Genomes"/>
        </authorList>
    </citation>
    <scope>NUCLEOTIDE SEQUENCE [LARGE SCALE GENOMIC DNA]</scope>
    <source>
        <strain evidence="2 3">Oc5</strain>
    </source>
</reference>
<sequence length="75" mass="8736">MKTNIILRLLLVCFFIYIAWPMVPQSSSSLEFLFWGCWLLFAFVFIGANLATLLKMSRPPVMEQEGINKKKLRSH</sequence>
<evidence type="ECO:0000313" key="2">
    <source>
        <dbReference type="EMBL" id="CEI84497.1"/>
    </source>
</evidence>
<dbReference type="RefSeq" id="WP_042535365.1">
    <property type="nucleotide sequence ID" value="NZ_CDGG01000001.1"/>
</dbReference>
<name>A0A0A1MYQ1_9BACI</name>
<dbReference type="STRING" id="545501.BN997_04446"/>
<gene>
    <name evidence="2" type="ORF">BN997_04446</name>
</gene>
<feature type="transmembrane region" description="Helical" evidence="1">
    <location>
        <begin position="32"/>
        <end position="54"/>
    </location>
</feature>
<organism evidence="2 3">
    <name type="scientific">Oceanobacillus oncorhynchi</name>
    <dbReference type="NCBI Taxonomy" id="545501"/>
    <lineage>
        <taxon>Bacteria</taxon>
        <taxon>Bacillati</taxon>
        <taxon>Bacillota</taxon>
        <taxon>Bacilli</taxon>
        <taxon>Bacillales</taxon>
        <taxon>Bacillaceae</taxon>
        <taxon>Oceanobacillus</taxon>
    </lineage>
</organism>
<evidence type="ECO:0000256" key="1">
    <source>
        <dbReference type="SAM" id="Phobius"/>
    </source>
</evidence>
<proteinExistence type="predicted"/>
<keyword evidence="1" id="KW-0472">Membrane</keyword>
<accession>A0A0A1MYQ1</accession>
<keyword evidence="3" id="KW-1185">Reference proteome</keyword>
<dbReference type="AlphaFoldDB" id="A0A0A1MYQ1"/>
<dbReference type="EMBL" id="CDGG01000001">
    <property type="protein sequence ID" value="CEI84497.1"/>
    <property type="molecule type" value="Genomic_DNA"/>
</dbReference>
<keyword evidence="1" id="KW-1133">Transmembrane helix</keyword>